<accession>A0ABU6QJF0</accession>
<dbReference type="InterPro" id="IPR013956">
    <property type="entry name" value="E3_ubiquit_lig_Bre1"/>
</dbReference>
<dbReference type="InterPro" id="IPR018957">
    <property type="entry name" value="Znf_C3HC4_RING-type"/>
</dbReference>
<feature type="domain" description="RING-type" evidence="16">
    <location>
        <begin position="185"/>
        <end position="224"/>
    </location>
</feature>
<dbReference type="SUPFAM" id="SSF57850">
    <property type="entry name" value="RING/U-box"/>
    <property type="match status" value="1"/>
</dbReference>
<evidence type="ECO:0000256" key="13">
    <source>
        <dbReference type="PROSITE-ProRule" id="PRU00175"/>
    </source>
</evidence>
<dbReference type="InterPro" id="IPR001841">
    <property type="entry name" value="Znf_RING"/>
</dbReference>
<dbReference type="InterPro" id="IPR017907">
    <property type="entry name" value="Znf_RING_CS"/>
</dbReference>
<dbReference type="EMBL" id="JASCZI010000409">
    <property type="protein sequence ID" value="MED6111642.1"/>
    <property type="molecule type" value="Genomic_DNA"/>
</dbReference>
<evidence type="ECO:0000256" key="5">
    <source>
        <dbReference type="ARBA" id="ARBA00022679"/>
    </source>
</evidence>
<evidence type="ECO:0000313" key="18">
    <source>
        <dbReference type="Proteomes" id="UP001341840"/>
    </source>
</evidence>
<evidence type="ECO:0000256" key="3">
    <source>
        <dbReference type="ARBA" id="ARBA00004906"/>
    </source>
</evidence>
<dbReference type="GO" id="GO:0061630">
    <property type="term" value="F:ubiquitin protein ligase activity"/>
    <property type="evidence" value="ECO:0007669"/>
    <property type="project" value="UniProtKB-EC"/>
</dbReference>
<keyword evidence="9 14" id="KW-0862">Zinc</keyword>
<evidence type="ECO:0000256" key="10">
    <source>
        <dbReference type="ARBA" id="ARBA00022853"/>
    </source>
</evidence>
<dbReference type="SMART" id="SM00184">
    <property type="entry name" value="RING"/>
    <property type="match status" value="1"/>
</dbReference>
<evidence type="ECO:0000256" key="4">
    <source>
        <dbReference type="ARBA" id="ARBA00005555"/>
    </source>
</evidence>
<dbReference type="EC" id="2.3.2.27" evidence="14"/>
<name>A0ABU6QJF0_9FABA</name>
<dbReference type="PROSITE" id="PS50089">
    <property type="entry name" value="ZF_RING_2"/>
    <property type="match status" value="1"/>
</dbReference>
<evidence type="ECO:0000313" key="17">
    <source>
        <dbReference type="EMBL" id="MED6111642.1"/>
    </source>
</evidence>
<dbReference type="InterPro" id="IPR013083">
    <property type="entry name" value="Znf_RING/FYVE/PHD"/>
</dbReference>
<gene>
    <name evidence="17" type="primary">HUB1_2</name>
    <name evidence="17" type="ORF">PIB30_054094</name>
</gene>
<comment type="similarity">
    <text evidence="4 14">Belongs to the BRE1 family.</text>
</comment>
<keyword evidence="8 14" id="KW-0833">Ubl conjugation pathway</keyword>
<comment type="caution">
    <text evidence="17">The sequence shown here is derived from an EMBL/GenBank/DDBJ whole genome shotgun (WGS) entry which is preliminary data.</text>
</comment>
<keyword evidence="6 14" id="KW-0479">Metal-binding</keyword>
<dbReference type="Pfam" id="PF00097">
    <property type="entry name" value="zf-C3HC4"/>
    <property type="match status" value="1"/>
</dbReference>
<evidence type="ECO:0000256" key="11">
    <source>
        <dbReference type="ARBA" id="ARBA00023054"/>
    </source>
</evidence>
<sequence>MSELSVVLTSKNGENEAYLSEIESIGQAYDEKQTQNQHMLQQITERDDYNIKLVLEGVRARQKQDSLVMEKRVMQQEIQQANVTRNLYDSKAARIEDQLKFCSDQIQRLIEDKMQKVQSKAGSSRVTCMESHVELEKERFSKKRLEEELEVSRRKLSCLKAQNEGCLVIEKLQEELAEYREIVKCSICQDRTKEVVITKCYHLFCGTCIQKVSGSRHRKCPQCSTSFGANDVKPVYLNGVYAQQLLRNIGMDYRVPVQFCVLCVVLFKPWFCQFEQMICGTSIGYDYMDMVPPGTVKLNRHEPIRQKLFQFHQYNNNRTLTIRIPLHMSSHFLSPSATTVSDAFRYLLDLSFSDMKNTSPKTWR</sequence>
<evidence type="ECO:0000256" key="14">
    <source>
        <dbReference type="RuleBase" id="RU365038"/>
    </source>
</evidence>
<evidence type="ECO:0000256" key="9">
    <source>
        <dbReference type="ARBA" id="ARBA00022833"/>
    </source>
</evidence>
<feature type="coiled-coil region" evidence="15">
    <location>
        <begin position="92"/>
        <end position="189"/>
    </location>
</feature>
<evidence type="ECO:0000256" key="12">
    <source>
        <dbReference type="ARBA" id="ARBA00023242"/>
    </source>
</evidence>
<comment type="catalytic activity">
    <reaction evidence="1 14">
        <text>S-ubiquitinyl-[E2 ubiquitin-conjugating enzyme]-L-cysteine + [acceptor protein]-L-lysine = [E2 ubiquitin-conjugating enzyme]-L-cysteine + N(6)-ubiquitinyl-[acceptor protein]-L-lysine.</text>
        <dbReference type="EC" id="2.3.2.27"/>
    </reaction>
</comment>
<dbReference type="PANTHER" id="PTHR23163">
    <property type="entry name" value="RING FINGER PROTEIN-RELATED"/>
    <property type="match status" value="1"/>
</dbReference>
<keyword evidence="18" id="KW-1185">Reference proteome</keyword>
<comment type="pathway">
    <text evidence="3 14">Protein modification; protein ubiquitination.</text>
</comment>
<dbReference type="Gene3D" id="3.30.40.10">
    <property type="entry name" value="Zinc/RING finger domain, C3HC4 (zinc finger)"/>
    <property type="match status" value="1"/>
</dbReference>
<dbReference type="PROSITE" id="PS00518">
    <property type="entry name" value="ZF_RING_1"/>
    <property type="match status" value="1"/>
</dbReference>
<dbReference type="PANTHER" id="PTHR23163:SF0">
    <property type="entry name" value="E3 UBIQUITIN-PROTEIN LIGASE BRE1"/>
    <property type="match status" value="1"/>
</dbReference>
<keyword evidence="10 14" id="KW-0156">Chromatin regulator</keyword>
<keyword evidence="12 14" id="KW-0539">Nucleus</keyword>
<evidence type="ECO:0000256" key="6">
    <source>
        <dbReference type="ARBA" id="ARBA00022723"/>
    </source>
</evidence>
<keyword evidence="11 14" id="KW-0175">Coiled coil</keyword>
<keyword evidence="17" id="KW-0012">Acyltransferase</keyword>
<evidence type="ECO:0000256" key="1">
    <source>
        <dbReference type="ARBA" id="ARBA00000900"/>
    </source>
</evidence>
<keyword evidence="7 13" id="KW-0863">Zinc-finger</keyword>
<dbReference type="CDD" id="cd16499">
    <property type="entry name" value="RING-HC_Bre1-like"/>
    <property type="match status" value="1"/>
</dbReference>
<protein>
    <recommendedName>
        <fullName evidence="14">E3 ubiquitin protein ligase</fullName>
        <ecNumber evidence="14">2.3.2.27</ecNumber>
    </recommendedName>
</protein>
<evidence type="ECO:0000259" key="16">
    <source>
        <dbReference type="PROSITE" id="PS50089"/>
    </source>
</evidence>
<evidence type="ECO:0000256" key="15">
    <source>
        <dbReference type="SAM" id="Coils"/>
    </source>
</evidence>
<dbReference type="Proteomes" id="UP001341840">
    <property type="component" value="Unassembled WGS sequence"/>
</dbReference>
<evidence type="ECO:0000256" key="2">
    <source>
        <dbReference type="ARBA" id="ARBA00004123"/>
    </source>
</evidence>
<keyword evidence="5 14" id="KW-0808">Transferase</keyword>
<proteinExistence type="inferred from homology"/>
<comment type="subcellular location">
    <subcellularLocation>
        <location evidence="2 14">Nucleus</location>
    </subcellularLocation>
</comment>
<evidence type="ECO:0000256" key="7">
    <source>
        <dbReference type="ARBA" id="ARBA00022771"/>
    </source>
</evidence>
<reference evidence="17 18" key="1">
    <citation type="journal article" date="2023" name="Plants (Basel)">
        <title>Bridging the Gap: Combining Genomics and Transcriptomics Approaches to Understand Stylosanthes scabra, an Orphan Legume from the Brazilian Caatinga.</title>
        <authorList>
            <person name="Ferreira-Neto J.R.C."/>
            <person name="da Silva M.D."/>
            <person name="Binneck E."/>
            <person name="de Melo N.F."/>
            <person name="da Silva R.H."/>
            <person name="de Melo A.L.T.M."/>
            <person name="Pandolfi V."/>
            <person name="Bustamante F.O."/>
            <person name="Brasileiro-Vidal A.C."/>
            <person name="Benko-Iseppon A.M."/>
        </authorList>
    </citation>
    <scope>NUCLEOTIDE SEQUENCE [LARGE SCALE GENOMIC DNA]</scope>
    <source>
        <tissue evidence="17">Leaves</tissue>
    </source>
</reference>
<organism evidence="17 18">
    <name type="scientific">Stylosanthes scabra</name>
    <dbReference type="NCBI Taxonomy" id="79078"/>
    <lineage>
        <taxon>Eukaryota</taxon>
        <taxon>Viridiplantae</taxon>
        <taxon>Streptophyta</taxon>
        <taxon>Embryophyta</taxon>
        <taxon>Tracheophyta</taxon>
        <taxon>Spermatophyta</taxon>
        <taxon>Magnoliopsida</taxon>
        <taxon>eudicotyledons</taxon>
        <taxon>Gunneridae</taxon>
        <taxon>Pentapetalae</taxon>
        <taxon>rosids</taxon>
        <taxon>fabids</taxon>
        <taxon>Fabales</taxon>
        <taxon>Fabaceae</taxon>
        <taxon>Papilionoideae</taxon>
        <taxon>50 kb inversion clade</taxon>
        <taxon>dalbergioids sensu lato</taxon>
        <taxon>Dalbergieae</taxon>
        <taxon>Pterocarpus clade</taxon>
        <taxon>Stylosanthes</taxon>
    </lineage>
</organism>
<evidence type="ECO:0000256" key="8">
    <source>
        <dbReference type="ARBA" id="ARBA00022786"/>
    </source>
</evidence>